<protein>
    <submittedName>
        <fullName evidence="1">Uncharacterized protein</fullName>
    </submittedName>
</protein>
<dbReference type="AlphaFoldDB" id="A9PFC0"/>
<name>A9PFC0_POPTR</name>
<dbReference type="EMBL" id="EF147037">
    <property type="protein sequence ID" value="ABK95073.1"/>
    <property type="molecule type" value="mRNA"/>
</dbReference>
<sequence>MATYLHPWGICRPFNISVSRETSSMTSYLHLWGICRPSNI</sequence>
<organism evidence="1">
    <name type="scientific">Populus trichocarpa</name>
    <name type="common">Western balsam poplar</name>
    <name type="synonym">Populus balsamifera subsp. trichocarpa</name>
    <dbReference type="NCBI Taxonomy" id="3694"/>
    <lineage>
        <taxon>Eukaryota</taxon>
        <taxon>Viridiplantae</taxon>
        <taxon>Streptophyta</taxon>
        <taxon>Embryophyta</taxon>
        <taxon>Tracheophyta</taxon>
        <taxon>Spermatophyta</taxon>
        <taxon>Magnoliopsida</taxon>
        <taxon>eudicotyledons</taxon>
        <taxon>Gunneridae</taxon>
        <taxon>Pentapetalae</taxon>
        <taxon>rosids</taxon>
        <taxon>fabids</taxon>
        <taxon>Malpighiales</taxon>
        <taxon>Salicaceae</taxon>
        <taxon>Saliceae</taxon>
        <taxon>Populus</taxon>
    </lineage>
</organism>
<evidence type="ECO:0000313" key="1">
    <source>
        <dbReference type="EMBL" id="ABK95073.1"/>
    </source>
</evidence>
<accession>A9PFC0</accession>
<reference evidence="1" key="1">
    <citation type="journal article" date="2008" name="BMC Genomics">
        <title>Analysis of 4,664 high-quality sequence-finished poplar full-length cDNA clones and their utility for the discovery of genes responding to insect feeding.</title>
        <authorList>
            <person name="Ralph S.G."/>
            <person name="Chun H.J."/>
            <person name="Cooper D."/>
            <person name="Kirkpatrick R."/>
            <person name="Kolosova N."/>
            <person name="Gunter L."/>
            <person name="Tuskan G.A."/>
            <person name="Douglas C.J."/>
            <person name="Holt R.A."/>
            <person name="Jones S.J."/>
            <person name="Marra M.A."/>
            <person name="Bohlmann J."/>
        </authorList>
    </citation>
    <scope>NUCLEOTIDE SEQUENCE</scope>
    <source>
        <tissue evidence="1">Young and mature leaves</tissue>
    </source>
</reference>
<proteinExistence type="evidence at transcript level"/>